<dbReference type="RefSeq" id="WP_345334985.1">
    <property type="nucleotide sequence ID" value="NZ_BAABJZ010000024.1"/>
</dbReference>
<evidence type="ECO:0000313" key="8">
    <source>
        <dbReference type="Proteomes" id="UP001499988"/>
    </source>
</evidence>
<name>A0ABP9ENY7_9GAMM</name>
<dbReference type="InterPro" id="IPR006694">
    <property type="entry name" value="Fatty_acid_hydroxylase"/>
</dbReference>
<protein>
    <recommendedName>
        <fullName evidence="6">Fatty acid hydroxylase domain-containing protein</fullName>
    </recommendedName>
</protein>
<evidence type="ECO:0000259" key="6">
    <source>
        <dbReference type="Pfam" id="PF04116"/>
    </source>
</evidence>
<dbReference type="PANTHER" id="PTHR11863">
    <property type="entry name" value="STEROL DESATURASE"/>
    <property type="match status" value="1"/>
</dbReference>
<comment type="caution">
    <text evidence="7">The sequence shown here is derived from an EMBL/GenBank/DDBJ whole genome shotgun (WGS) entry which is preliminary data.</text>
</comment>
<evidence type="ECO:0000256" key="3">
    <source>
        <dbReference type="ARBA" id="ARBA00022989"/>
    </source>
</evidence>
<gene>
    <name evidence="7" type="ORF">GCM10023333_17560</name>
</gene>
<accession>A0ABP9ENY7</accession>
<comment type="subcellular location">
    <subcellularLocation>
        <location evidence="1">Membrane</location>
    </subcellularLocation>
</comment>
<evidence type="ECO:0000256" key="1">
    <source>
        <dbReference type="ARBA" id="ARBA00004370"/>
    </source>
</evidence>
<keyword evidence="8" id="KW-1185">Reference proteome</keyword>
<evidence type="ECO:0000256" key="5">
    <source>
        <dbReference type="SAM" id="Phobius"/>
    </source>
</evidence>
<organism evidence="7 8">
    <name type="scientific">Ferrimonas pelagia</name>
    <dbReference type="NCBI Taxonomy" id="1177826"/>
    <lineage>
        <taxon>Bacteria</taxon>
        <taxon>Pseudomonadati</taxon>
        <taxon>Pseudomonadota</taxon>
        <taxon>Gammaproteobacteria</taxon>
        <taxon>Alteromonadales</taxon>
        <taxon>Ferrimonadaceae</taxon>
        <taxon>Ferrimonas</taxon>
    </lineage>
</organism>
<dbReference type="Pfam" id="PF04116">
    <property type="entry name" value="FA_hydroxylase"/>
    <property type="match status" value="1"/>
</dbReference>
<reference evidence="8" key="1">
    <citation type="journal article" date="2019" name="Int. J. Syst. Evol. Microbiol.">
        <title>The Global Catalogue of Microorganisms (GCM) 10K type strain sequencing project: providing services to taxonomists for standard genome sequencing and annotation.</title>
        <authorList>
            <consortium name="The Broad Institute Genomics Platform"/>
            <consortium name="The Broad Institute Genome Sequencing Center for Infectious Disease"/>
            <person name="Wu L."/>
            <person name="Ma J."/>
        </authorList>
    </citation>
    <scope>NUCLEOTIDE SEQUENCE [LARGE SCALE GENOMIC DNA]</scope>
    <source>
        <strain evidence="8">JCM 18401</strain>
    </source>
</reference>
<keyword evidence="4 5" id="KW-0472">Membrane</keyword>
<proteinExistence type="predicted"/>
<evidence type="ECO:0000313" key="7">
    <source>
        <dbReference type="EMBL" id="GAA4883787.1"/>
    </source>
</evidence>
<feature type="transmembrane region" description="Helical" evidence="5">
    <location>
        <begin position="45"/>
        <end position="67"/>
    </location>
</feature>
<dbReference type="Proteomes" id="UP001499988">
    <property type="component" value="Unassembled WGS sequence"/>
</dbReference>
<sequence>MNWELMVTAIVVLTFVVGLALERFVLYRKDWQWQGKDYWKTLGGFLGQAISGRLLGVSFGLMFAWLFPGMAGGLSGMHVAVAFCLIWAVEELCFYWLHRWSHEKKWLWKLHRAHHSSDKMGFLILFRYNFFWPFLRPQTWIGAFAAYFGLMSAYWPFVIMTFIIGVYTHLPYRWDLKLLEYRWIRPFWWVFERVVVTPDTHHAHHGMGRHGRLTGNYTTSLFLWDVIFKTAYIPRTHQKRFGLPVKNLDTGEEVLWPLIRKT</sequence>
<dbReference type="EMBL" id="BAABJZ010000024">
    <property type="protein sequence ID" value="GAA4883787.1"/>
    <property type="molecule type" value="Genomic_DNA"/>
</dbReference>
<keyword evidence="2 5" id="KW-0812">Transmembrane</keyword>
<feature type="transmembrane region" description="Helical" evidence="5">
    <location>
        <begin position="6"/>
        <end position="25"/>
    </location>
</feature>
<keyword evidence="3 5" id="KW-1133">Transmembrane helix</keyword>
<feature type="transmembrane region" description="Helical" evidence="5">
    <location>
        <begin position="141"/>
        <end position="167"/>
    </location>
</feature>
<evidence type="ECO:0000256" key="4">
    <source>
        <dbReference type="ARBA" id="ARBA00023136"/>
    </source>
</evidence>
<dbReference type="InterPro" id="IPR050307">
    <property type="entry name" value="Sterol_Desaturase_Related"/>
</dbReference>
<evidence type="ECO:0000256" key="2">
    <source>
        <dbReference type="ARBA" id="ARBA00022692"/>
    </source>
</evidence>
<feature type="domain" description="Fatty acid hydroxylase" evidence="6">
    <location>
        <begin position="84"/>
        <end position="230"/>
    </location>
</feature>
<feature type="transmembrane region" description="Helical" evidence="5">
    <location>
        <begin position="79"/>
        <end position="98"/>
    </location>
</feature>